<reference evidence="5" key="1">
    <citation type="journal article" date="2024" name="IScience">
        <title>Strigolactones Initiate the Formation of Haustorium-like Structures in Castilleja.</title>
        <authorList>
            <person name="Buerger M."/>
            <person name="Peterson D."/>
            <person name="Chory J."/>
        </authorList>
    </citation>
    <scope>NUCLEOTIDE SEQUENCE [LARGE SCALE GENOMIC DNA]</scope>
</reference>
<dbReference type="NCBIfam" id="TIGR01640">
    <property type="entry name" value="F_box_assoc_1"/>
    <property type="match status" value="1"/>
</dbReference>
<dbReference type="InterPro" id="IPR001810">
    <property type="entry name" value="F-box_dom"/>
</dbReference>
<evidence type="ECO:0000313" key="5">
    <source>
        <dbReference type="Proteomes" id="UP001632038"/>
    </source>
</evidence>
<dbReference type="Pfam" id="PF00646">
    <property type="entry name" value="F-box"/>
    <property type="match status" value="1"/>
</dbReference>
<protein>
    <recommendedName>
        <fullName evidence="6">F-box domain-containing protein</fullName>
    </recommendedName>
</protein>
<dbReference type="AlphaFoldDB" id="A0ABD3CJ42"/>
<sequence>MPPKKLENTTQATHPVAALADCEDLMLCILARLPVKSIIRFKSVCKHWNHLFSTQEFVRMQFKLSSESKNQSFLVHTLDKNGSNNISVFNIESTEKKANFLDQPFNDTSVGISFVGCCNGLVCIRCDQGIVLWNPAMNLSKTLSPLKDHESVSLGFGFDAEGDDFQMLLGFGYDAEGDDFKVVRIVFLEENIRLSMGASWVEVYSLNSNSWTTIDPGFQFSEMWFDLIYNSVTVNGNPYWVGNVDEEIKHVLICFDMSKLVFKIVPLTSLDYNKAEQAIEFVDLNGSLGALVVSWENEESDEYVDSWVFDVGEQIWTKSHSVGPIQVKTDYVLRSLKDGRILCTNPNGQLIVFNSETKCVKGLFNVGHDFWVYDYTESLAYIQGMEKVKLKKRRDHWNKSKVLGVCLFFVMLIVSNLKYFRSSRTRNKH</sequence>
<feature type="domain" description="F-box associated beta-propeller type 1" evidence="3">
    <location>
        <begin position="89"/>
        <end position="360"/>
    </location>
</feature>
<organism evidence="4 5">
    <name type="scientific">Castilleja foliolosa</name>
    <dbReference type="NCBI Taxonomy" id="1961234"/>
    <lineage>
        <taxon>Eukaryota</taxon>
        <taxon>Viridiplantae</taxon>
        <taxon>Streptophyta</taxon>
        <taxon>Embryophyta</taxon>
        <taxon>Tracheophyta</taxon>
        <taxon>Spermatophyta</taxon>
        <taxon>Magnoliopsida</taxon>
        <taxon>eudicotyledons</taxon>
        <taxon>Gunneridae</taxon>
        <taxon>Pentapetalae</taxon>
        <taxon>asterids</taxon>
        <taxon>lamiids</taxon>
        <taxon>Lamiales</taxon>
        <taxon>Orobanchaceae</taxon>
        <taxon>Pedicularideae</taxon>
        <taxon>Castillejinae</taxon>
        <taxon>Castilleja</taxon>
    </lineage>
</organism>
<dbReference type="SUPFAM" id="SSF81383">
    <property type="entry name" value="F-box domain"/>
    <property type="match status" value="1"/>
</dbReference>
<dbReference type="SUPFAM" id="SSF50965">
    <property type="entry name" value="Galactose oxidase, central domain"/>
    <property type="match status" value="1"/>
</dbReference>
<feature type="domain" description="F-box" evidence="2">
    <location>
        <begin position="23"/>
        <end position="57"/>
    </location>
</feature>
<comment type="caution">
    <text evidence="4">The sequence shown here is derived from an EMBL/GenBank/DDBJ whole genome shotgun (WGS) entry which is preliminary data.</text>
</comment>
<evidence type="ECO:0008006" key="6">
    <source>
        <dbReference type="Google" id="ProtNLM"/>
    </source>
</evidence>
<dbReference type="Gene3D" id="1.20.1280.50">
    <property type="match status" value="1"/>
</dbReference>
<dbReference type="InterPro" id="IPR050796">
    <property type="entry name" value="SCF_F-box_component"/>
</dbReference>
<dbReference type="InterPro" id="IPR006527">
    <property type="entry name" value="F-box-assoc_dom_typ1"/>
</dbReference>
<feature type="transmembrane region" description="Helical" evidence="1">
    <location>
        <begin position="402"/>
        <end position="420"/>
    </location>
</feature>
<dbReference type="InterPro" id="IPR011043">
    <property type="entry name" value="Gal_Oxase/kelch_b-propeller"/>
</dbReference>
<dbReference type="PANTHER" id="PTHR31672">
    <property type="entry name" value="BNACNNG10540D PROTEIN"/>
    <property type="match status" value="1"/>
</dbReference>
<dbReference type="PANTHER" id="PTHR31672:SF13">
    <property type="entry name" value="F-BOX PROTEIN CPR30-LIKE"/>
    <property type="match status" value="1"/>
</dbReference>
<keyword evidence="1" id="KW-1133">Transmembrane helix</keyword>
<gene>
    <name evidence="4" type="ORF">CASFOL_027811</name>
</gene>
<dbReference type="CDD" id="cd22157">
    <property type="entry name" value="F-box_AtFBW1-like"/>
    <property type="match status" value="1"/>
</dbReference>
<evidence type="ECO:0000259" key="3">
    <source>
        <dbReference type="Pfam" id="PF07734"/>
    </source>
</evidence>
<dbReference type="Proteomes" id="UP001632038">
    <property type="component" value="Unassembled WGS sequence"/>
</dbReference>
<dbReference type="InterPro" id="IPR017451">
    <property type="entry name" value="F-box-assoc_interact_dom"/>
</dbReference>
<keyword evidence="1" id="KW-0472">Membrane</keyword>
<evidence type="ECO:0000256" key="1">
    <source>
        <dbReference type="SAM" id="Phobius"/>
    </source>
</evidence>
<dbReference type="EMBL" id="JAVIJP010000036">
    <property type="protein sequence ID" value="KAL3628765.1"/>
    <property type="molecule type" value="Genomic_DNA"/>
</dbReference>
<keyword evidence="1" id="KW-0812">Transmembrane</keyword>
<evidence type="ECO:0000259" key="2">
    <source>
        <dbReference type="Pfam" id="PF00646"/>
    </source>
</evidence>
<evidence type="ECO:0000313" key="4">
    <source>
        <dbReference type="EMBL" id="KAL3628765.1"/>
    </source>
</evidence>
<name>A0ABD3CJ42_9LAMI</name>
<dbReference type="Pfam" id="PF07734">
    <property type="entry name" value="FBA_1"/>
    <property type="match status" value="1"/>
</dbReference>
<keyword evidence="5" id="KW-1185">Reference proteome</keyword>
<dbReference type="InterPro" id="IPR036047">
    <property type="entry name" value="F-box-like_dom_sf"/>
</dbReference>
<accession>A0ABD3CJ42</accession>
<proteinExistence type="predicted"/>